<dbReference type="OrthoDB" id="1716531at2759"/>
<comment type="subcellular location">
    <subcellularLocation>
        <location evidence="1 7">Endoplasmic reticulum membrane</location>
        <topology evidence="1 7">Multi-pass membrane protein</topology>
    </subcellularLocation>
</comment>
<evidence type="ECO:0000256" key="4">
    <source>
        <dbReference type="ARBA" id="ARBA00022824"/>
    </source>
</evidence>
<dbReference type="SUPFAM" id="SSF144091">
    <property type="entry name" value="Rhomboid-like"/>
    <property type="match status" value="1"/>
</dbReference>
<feature type="transmembrane region" description="Helical" evidence="7">
    <location>
        <begin position="26"/>
        <end position="51"/>
    </location>
</feature>
<dbReference type="GO" id="GO:0006950">
    <property type="term" value="P:response to stress"/>
    <property type="evidence" value="ECO:0007669"/>
    <property type="project" value="UniProtKB-ARBA"/>
</dbReference>
<sequence>MNRPQNELLNGLRDWYNTVPPITRTLFMATLGLSVLGGLRLVNPYFLVLVWPDAITKFQVWRLFTSFFFHKLGFAFVMNLYFLYQYSQDLETQAFGNRTADYLFFVLFVMGLELIASYFLSLFLLGDALMLALVYVWSQHFRHKIVSFLFGFTFKAVYLPWVLVAYDILLGSGIPTGLIVGIVTGHTYWFLDSVYPAAGGPRLLRTPQLLYRFFPQVRGGYTMGGGVEAIPGRAAQQAAAATGGYSWGRGQRLGT</sequence>
<feature type="transmembrane region" description="Helical" evidence="7">
    <location>
        <begin position="145"/>
        <end position="163"/>
    </location>
</feature>
<keyword evidence="3 7" id="KW-0812">Transmembrane</keyword>
<dbReference type="EMBL" id="RBNI01008348">
    <property type="protein sequence ID" value="RUP44775.1"/>
    <property type="molecule type" value="Genomic_DNA"/>
</dbReference>
<keyword evidence="6 7" id="KW-0472">Membrane</keyword>
<keyword evidence="5 7" id="KW-1133">Transmembrane helix</keyword>
<dbReference type="Proteomes" id="UP000268093">
    <property type="component" value="Unassembled WGS sequence"/>
</dbReference>
<evidence type="ECO:0000256" key="6">
    <source>
        <dbReference type="ARBA" id="ARBA00023136"/>
    </source>
</evidence>
<dbReference type="InterPro" id="IPR007599">
    <property type="entry name" value="DER1"/>
</dbReference>
<evidence type="ECO:0000313" key="9">
    <source>
        <dbReference type="Proteomes" id="UP000268093"/>
    </source>
</evidence>
<feature type="transmembrane region" description="Helical" evidence="7">
    <location>
        <begin position="63"/>
        <end position="84"/>
    </location>
</feature>
<gene>
    <name evidence="8" type="ORF">BC936DRAFT_149023</name>
</gene>
<feature type="transmembrane region" description="Helical" evidence="7">
    <location>
        <begin position="104"/>
        <end position="133"/>
    </location>
</feature>
<evidence type="ECO:0000256" key="1">
    <source>
        <dbReference type="ARBA" id="ARBA00004477"/>
    </source>
</evidence>
<evidence type="ECO:0000256" key="5">
    <source>
        <dbReference type="ARBA" id="ARBA00022989"/>
    </source>
</evidence>
<dbReference type="GO" id="GO:0005789">
    <property type="term" value="C:endoplasmic reticulum membrane"/>
    <property type="evidence" value="ECO:0007669"/>
    <property type="project" value="UniProtKB-SubCell"/>
</dbReference>
<dbReference type="Pfam" id="PF04511">
    <property type="entry name" value="DER1"/>
    <property type="match status" value="1"/>
</dbReference>
<accession>A0A433D1Q9</accession>
<comment type="similarity">
    <text evidence="2 7">Belongs to the derlin family.</text>
</comment>
<comment type="caution">
    <text evidence="8">The sequence shown here is derived from an EMBL/GenBank/DDBJ whole genome shotgun (WGS) entry which is preliminary data.</text>
</comment>
<evidence type="ECO:0000256" key="2">
    <source>
        <dbReference type="ARBA" id="ARBA00008917"/>
    </source>
</evidence>
<keyword evidence="9" id="KW-1185">Reference proteome</keyword>
<dbReference type="PANTHER" id="PTHR11009">
    <property type="entry name" value="DER1-LIKE PROTEIN, DERLIN"/>
    <property type="match status" value="1"/>
</dbReference>
<dbReference type="InterPro" id="IPR035952">
    <property type="entry name" value="Rhomboid-like_sf"/>
</dbReference>
<evidence type="ECO:0000256" key="3">
    <source>
        <dbReference type="ARBA" id="ARBA00022692"/>
    </source>
</evidence>
<evidence type="ECO:0000256" key="7">
    <source>
        <dbReference type="RuleBase" id="RU363059"/>
    </source>
</evidence>
<comment type="function">
    <text evidence="7">May be involved in the degradation of misfolded endoplasmic reticulum (ER) luminal proteins.</text>
</comment>
<proteinExistence type="inferred from homology"/>
<feature type="transmembrane region" description="Helical" evidence="7">
    <location>
        <begin position="169"/>
        <end position="191"/>
    </location>
</feature>
<evidence type="ECO:0000313" key="8">
    <source>
        <dbReference type="EMBL" id="RUP44775.1"/>
    </source>
</evidence>
<dbReference type="Gene3D" id="1.20.1540.10">
    <property type="entry name" value="Rhomboid-like"/>
    <property type="match status" value="1"/>
</dbReference>
<name>A0A433D1Q9_9FUNG</name>
<keyword evidence="4 7" id="KW-0256">Endoplasmic reticulum</keyword>
<reference evidence="8 9" key="1">
    <citation type="journal article" date="2018" name="New Phytol.">
        <title>Phylogenomics of Endogonaceae and evolution of mycorrhizas within Mucoromycota.</title>
        <authorList>
            <person name="Chang Y."/>
            <person name="Desiro A."/>
            <person name="Na H."/>
            <person name="Sandor L."/>
            <person name="Lipzen A."/>
            <person name="Clum A."/>
            <person name="Barry K."/>
            <person name="Grigoriev I.V."/>
            <person name="Martin F.M."/>
            <person name="Stajich J.E."/>
            <person name="Smith M.E."/>
            <person name="Bonito G."/>
            <person name="Spatafora J.W."/>
        </authorList>
    </citation>
    <scope>NUCLEOTIDE SEQUENCE [LARGE SCALE GENOMIC DNA]</scope>
    <source>
        <strain evidence="8 9">GMNB39</strain>
    </source>
</reference>
<dbReference type="AlphaFoldDB" id="A0A433D1Q9"/>
<protein>
    <recommendedName>
        <fullName evidence="7">Derlin</fullName>
    </recommendedName>
</protein>
<organism evidence="8 9">
    <name type="scientific">Jimgerdemannia flammicorona</name>
    <dbReference type="NCBI Taxonomy" id="994334"/>
    <lineage>
        <taxon>Eukaryota</taxon>
        <taxon>Fungi</taxon>
        <taxon>Fungi incertae sedis</taxon>
        <taxon>Mucoromycota</taxon>
        <taxon>Mucoromycotina</taxon>
        <taxon>Endogonomycetes</taxon>
        <taxon>Endogonales</taxon>
        <taxon>Endogonaceae</taxon>
        <taxon>Jimgerdemannia</taxon>
    </lineage>
</organism>